<comment type="caution">
    <text evidence="1">The sequence shown here is derived from an EMBL/GenBank/DDBJ whole genome shotgun (WGS) entry which is preliminary data.</text>
</comment>
<dbReference type="EMBL" id="BPQB01000168">
    <property type="protein sequence ID" value="GJF00576.1"/>
    <property type="molecule type" value="Genomic_DNA"/>
</dbReference>
<organism evidence="1 2">
    <name type="scientific">Phanerochaete sordida</name>
    <dbReference type="NCBI Taxonomy" id="48140"/>
    <lineage>
        <taxon>Eukaryota</taxon>
        <taxon>Fungi</taxon>
        <taxon>Dikarya</taxon>
        <taxon>Basidiomycota</taxon>
        <taxon>Agaricomycotina</taxon>
        <taxon>Agaricomycetes</taxon>
        <taxon>Polyporales</taxon>
        <taxon>Phanerochaetaceae</taxon>
        <taxon>Phanerochaete</taxon>
    </lineage>
</organism>
<sequence>MPYEGIGSQKTMKRHLGQYSLVCRYWARHCRAPIFAELELRTREDARRLLAFARTTTLGTSIGAHVRELTLSVSLPTEPWVHLAMHTLPRALFPQLASYTLRFTTTAPAGAHLAPRSVFAGLPRTLPAPRHAPDVHLDALRFGAFAALVAFVDSLLARRAHGLAALTLADVAWADGAALRPHEVPRAFRGARRRWGKHVLSIQVLRHQGAAWPLLWLLVAVERARPAPGHAPLFVDAAEMCRIVALVQIVLEECKCTLCESEKEKRIISFLADPWIMDNTYALKAKTWPTHQLLFRISSTGFVKEIKFTLAMFAQDVPRGRPPAALHFDWSAVDTHVGSFPGTLGTFRMALSDEVYDAYEPYVRGRMPRTDARGLLHIKRKMAEADDVERHGRAEVVAESRLPSAIGTEHASFADTASASPPLEISDRNSAFDTFLEKL</sequence>
<keyword evidence="2" id="KW-1185">Reference proteome</keyword>
<evidence type="ECO:0000313" key="1">
    <source>
        <dbReference type="EMBL" id="GJF00576.1"/>
    </source>
</evidence>
<reference evidence="1 2" key="1">
    <citation type="submission" date="2021-08" db="EMBL/GenBank/DDBJ databases">
        <title>Draft Genome Sequence of Phanerochaete sordida strain YK-624.</title>
        <authorList>
            <person name="Mori T."/>
            <person name="Dohra H."/>
            <person name="Suzuki T."/>
            <person name="Kawagishi H."/>
            <person name="Hirai H."/>
        </authorList>
    </citation>
    <scope>NUCLEOTIDE SEQUENCE [LARGE SCALE GENOMIC DNA]</scope>
    <source>
        <strain evidence="1 2">YK-624</strain>
    </source>
</reference>
<protein>
    <submittedName>
        <fullName evidence="1">Uncharacterized protein</fullName>
    </submittedName>
</protein>
<proteinExistence type="predicted"/>
<dbReference type="AlphaFoldDB" id="A0A9P3GXX3"/>
<accession>A0A9P3GXX3</accession>
<dbReference type="OrthoDB" id="2800083at2759"/>
<name>A0A9P3GXX3_9APHY</name>
<evidence type="ECO:0000313" key="2">
    <source>
        <dbReference type="Proteomes" id="UP000703269"/>
    </source>
</evidence>
<gene>
    <name evidence="1" type="ORF">PsYK624_168690</name>
</gene>
<dbReference type="Proteomes" id="UP000703269">
    <property type="component" value="Unassembled WGS sequence"/>
</dbReference>